<dbReference type="GeneID" id="39581793"/>
<feature type="compositionally biased region" description="Acidic residues" evidence="4">
    <location>
        <begin position="210"/>
        <end position="221"/>
    </location>
</feature>
<dbReference type="Pfam" id="PF08433">
    <property type="entry name" value="KTI12"/>
    <property type="match status" value="1"/>
</dbReference>
<keyword evidence="6" id="KW-1185">Reference proteome</keyword>
<dbReference type="Proteomes" id="UP000272025">
    <property type="component" value="Unassembled WGS sequence"/>
</dbReference>
<evidence type="ECO:0000313" key="6">
    <source>
        <dbReference type="Proteomes" id="UP000272025"/>
    </source>
</evidence>
<dbReference type="PANTHER" id="PTHR12435">
    <property type="match status" value="1"/>
</dbReference>
<dbReference type="InterPro" id="IPR013641">
    <property type="entry name" value="KTI12/PSTK"/>
</dbReference>
<feature type="compositionally biased region" description="Polar residues" evidence="4">
    <location>
        <begin position="35"/>
        <end position="50"/>
    </location>
</feature>
<accession>A0A3N2Q7U4</accession>
<dbReference type="GO" id="GO:0005524">
    <property type="term" value="F:ATP binding"/>
    <property type="evidence" value="ECO:0007669"/>
    <property type="project" value="UniProtKB-KW"/>
</dbReference>
<feature type="region of interest" description="Disordered" evidence="4">
    <location>
        <begin position="35"/>
        <end position="58"/>
    </location>
</feature>
<dbReference type="RefSeq" id="XP_028470618.1">
    <property type="nucleotide sequence ID" value="XM_028613315.1"/>
</dbReference>
<feature type="region of interest" description="Disordered" evidence="4">
    <location>
        <begin position="155"/>
        <end position="221"/>
    </location>
</feature>
<gene>
    <name evidence="5" type="ORF">SODALDRAFT_347697</name>
</gene>
<proteinExistence type="inferred from homology"/>
<keyword evidence="1" id="KW-0547">Nucleotide-binding</keyword>
<organism evidence="5 6">
    <name type="scientific">Sodiomyces alkalinus (strain CBS 110278 / VKM F-3762 / F11)</name>
    <name type="common">Alkaliphilic filamentous fungus</name>
    <dbReference type="NCBI Taxonomy" id="1314773"/>
    <lineage>
        <taxon>Eukaryota</taxon>
        <taxon>Fungi</taxon>
        <taxon>Dikarya</taxon>
        <taxon>Ascomycota</taxon>
        <taxon>Pezizomycotina</taxon>
        <taxon>Sordariomycetes</taxon>
        <taxon>Hypocreomycetidae</taxon>
        <taxon>Glomerellales</taxon>
        <taxon>Plectosphaerellaceae</taxon>
        <taxon>Sodiomyces</taxon>
    </lineage>
</organism>
<dbReference type="SUPFAM" id="SSF52540">
    <property type="entry name" value="P-loop containing nucleoside triphosphate hydrolases"/>
    <property type="match status" value="1"/>
</dbReference>
<dbReference type="InterPro" id="IPR027417">
    <property type="entry name" value="P-loop_NTPase"/>
</dbReference>
<sequence length="390" mass="43039">MPLIIFSGLPTSGKSTRAAQLRAYLADRIAAESESAQKNSIDTDTDTGNTGAKPKKPPYRLHLISDTTLSIPRTVYDLSALPPHARSANAPEKDARASIYGAVKRVLSDRDIVILDGLNYIKGWRYQLHCEAKAASTPSVVVQVGCTTERARAVNEARLRRRESKRKRTTETTEERGQGADTGGEAPTSGGDGDGGQEQEEQEREHDGLEGDDEEPYEPDNWDNLVFRYEEPNPMTRWDSPLFTLVWEDDAEQTRRTFDGIWDAIAGQGRKKVKPNQATAQRNRETSGDYLYVLDRETQEVVRRILGQQEEGGGEVGGSVKISAGGDGKAELTVELPGKKVGLPQLQRLRRAFVGLNRGGIGLEGVGDFSVSRMREAFVGYLNDSFERDE</sequence>
<keyword evidence="2" id="KW-0067">ATP-binding</keyword>
<comment type="similarity">
    <text evidence="3">Belongs to the KTI12 family.</text>
</comment>
<name>A0A3N2Q7U4_SODAK</name>
<evidence type="ECO:0000256" key="1">
    <source>
        <dbReference type="ARBA" id="ARBA00022741"/>
    </source>
</evidence>
<feature type="compositionally biased region" description="Basic and acidic residues" evidence="4">
    <location>
        <begin position="169"/>
        <end position="178"/>
    </location>
</feature>
<dbReference type="Gene3D" id="3.40.50.300">
    <property type="entry name" value="P-loop containing nucleotide triphosphate hydrolases"/>
    <property type="match status" value="2"/>
</dbReference>
<dbReference type="OrthoDB" id="9972657at2759"/>
<evidence type="ECO:0000256" key="4">
    <source>
        <dbReference type="SAM" id="MobiDB-lite"/>
    </source>
</evidence>
<evidence type="ECO:0000256" key="3">
    <source>
        <dbReference type="ARBA" id="ARBA00025768"/>
    </source>
</evidence>
<dbReference type="EMBL" id="ML119051">
    <property type="protein sequence ID" value="ROT42812.1"/>
    <property type="molecule type" value="Genomic_DNA"/>
</dbReference>
<evidence type="ECO:0000256" key="2">
    <source>
        <dbReference type="ARBA" id="ARBA00022840"/>
    </source>
</evidence>
<dbReference type="STRING" id="1314773.A0A3N2Q7U4"/>
<dbReference type="AlphaFoldDB" id="A0A3N2Q7U4"/>
<protein>
    <submittedName>
        <fullName evidence="5">RNA polymerase II elongator complex subunit</fullName>
    </submittedName>
</protein>
<evidence type="ECO:0000313" key="5">
    <source>
        <dbReference type="EMBL" id="ROT42812.1"/>
    </source>
</evidence>
<feature type="compositionally biased region" description="Basic residues" evidence="4">
    <location>
        <begin position="159"/>
        <end position="168"/>
    </location>
</feature>
<reference evidence="5 6" key="1">
    <citation type="journal article" date="2018" name="Mol. Ecol.">
        <title>The obligate alkalophilic soda-lake fungus Sodiomyces alkalinus has shifted to a protein diet.</title>
        <authorList>
            <person name="Grum-Grzhimaylo A.A."/>
            <person name="Falkoski D.L."/>
            <person name="van den Heuvel J."/>
            <person name="Valero-Jimenez C.A."/>
            <person name="Min B."/>
            <person name="Choi I.G."/>
            <person name="Lipzen A."/>
            <person name="Daum C.G."/>
            <person name="Aanen D.K."/>
            <person name="Tsang A."/>
            <person name="Henrissat B."/>
            <person name="Bilanenko E.N."/>
            <person name="de Vries R.P."/>
            <person name="van Kan J.A.L."/>
            <person name="Grigoriev I.V."/>
            <person name="Debets A.J.M."/>
        </authorList>
    </citation>
    <scope>NUCLEOTIDE SEQUENCE [LARGE SCALE GENOMIC DNA]</scope>
    <source>
        <strain evidence="5 6">F11</strain>
    </source>
</reference>